<reference evidence="8" key="1">
    <citation type="submission" date="2021-01" db="EMBL/GenBank/DDBJ databases">
        <title>Whole genome shotgun sequence of Demequina activiva NBRC 110675.</title>
        <authorList>
            <person name="Komaki H."/>
            <person name="Tamura T."/>
        </authorList>
    </citation>
    <scope>NUCLEOTIDE SEQUENCE</scope>
    <source>
        <strain evidence="8">NBRC 110675</strain>
    </source>
</reference>
<evidence type="ECO:0000256" key="5">
    <source>
        <dbReference type="RuleBase" id="RU361277"/>
    </source>
</evidence>
<gene>
    <name evidence="8" type="ORF">Dac01nite_09770</name>
</gene>
<dbReference type="GO" id="GO:0016491">
    <property type="term" value="F:oxidoreductase activity"/>
    <property type="evidence" value="ECO:0007669"/>
    <property type="project" value="UniProtKB-KW"/>
</dbReference>
<dbReference type="InterPro" id="IPR013149">
    <property type="entry name" value="ADH-like_C"/>
</dbReference>
<keyword evidence="9" id="KW-1185">Reference proteome</keyword>
<comment type="caution">
    <text evidence="8">The sequence shown here is derived from an EMBL/GenBank/DDBJ whole genome shotgun (WGS) entry which is preliminary data.</text>
</comment>
<evidence type="ECO:0000256" key="1">
    <source>
        <dbReference type="ARBA" id="ARBA00001947"/>
    </source>
</evidence>
<evidence type="ECO:0000259" key="7">
    <source>
        <dbReference type="Pfam" id="PF08240"/>
    </source>
</evidence>
<feature type="domain" description="Alcohol dehydrogenase-like N-terminal" evidence="7">
    <location>
        <begin position="38"/>
        <end position="154"/>
    </location>
</feature>
<dbReference type="Gene3D" id="3.40.50.720">
    <property type="entry name" value="NAD(P)-binding Rossmann-like Domain"/>
    <property type="match status" value="1"/>
</dbReference>
<evidence type="ECO:0000256" key="2">
    <source>
        <dbReference type="ARBA" id="ARBA00022723"/>
    </source>
</evidence>
<evidence type="ECO:0000313" key="8">
    <source>
        <dbReference type="EMBL" id="GIG54225.1"/>
    </source>
</evidence>
<dbReference type="AlphaFoldDB" id="A0A919Q0U2"/>
<evidence type="ECO:0000259" key="6">
    <source>
        <dbReference type="Pfam" id="PF00107"/>
    </source>
</evidence>
<name>A0A919Q0U2_9MICO</name>
<keyword evidence="3 5" id="KW-0862">Zinc</keyword>
<keyword evidence="4" id="KW-0560">Oxidoreductase</keyword>
<organism evidence="8 9">
    <name type="scientific">Demequina activiva</name>
    <dbReference type="NCBI Taxonomy" id="1582364"/>
    <lineage>
        <taxon>Bacteria</taxon>
        <taxon>Bacillati</taxon>
        <taxon>Actinomycetota</taxon>
        <taxon>Actinomycetes</taxon>
        <taxon>Micrococcales</taxon>
        <taxon>Demequinaceae</taxon>
        <taxon>Demequina</taxon>
    </lineage>
</organism>
<evidence type="ECO:0000256" key="3">
    <source>
        <dbReference type="ARBA" id="ARBA00022833"/>
    </source>
</evidence>
<dbReference type="Proteomes" id="UP000652354">
    <property type="component" value="Unassembled WGS sequence"/>
</dbReference>
<dbReference type="PANTHER" id="PTHR43401">
    <property type="entry name" value="L-THREONINE 3-DEHYDROGENASE"/>
    <property type="match status" value="1"/>
</dbReference>
<dbReference type="Gene3D" id="3.90.180.10">
    <property type="entry name" value="Medium-chain alcohol dehydrogenases, catalytic domain"/>
    <property type="match status" value="1"/>
</dbReference>
<sequence>MPDAQHRPALAAERARVALWRGAGDVSLSDVSLPPLEPGQVLVDVSCATVCGCVRRVMAERRFGGAPTVLGHEGVGTVVATGSPVRAAGGGALVPGARVVWSPTVTCGVCPRCAAGSRATCRGAIEVGSEPVSQAWALSGAFASHLLLPAGATIATVPPWAPDGLVSPAGCAIARACAAVERVGGLAGRRVVVLGAGLIGLAVVAMAAEAGAASCSVVDPDPHRRRRALDFGADVALDRGARVPSCDAVIDASGVGDGASDALRSLAGGGALALVGTAQRATVEIDVARVAREAHTIVGVAGSEPRHLVEAVEFLVSTHAVRPWAQLVGESIPLERLAGALLADPPRERIRISAHASVAPATPLPV</sequence>
<dbReference type="InterPro" id="IPR050129">
    <property type="entry name" value="Zn_alcohol_dh"/>
</dbReference>
<dbReference type="GO" id="GO:0008270">
    <property type="term" value="F:zinc ion binding"/>
    <property type="evidence" value="ECO:0007669"/>
    <property type="project" value="InterPro"/>
</dbReference>
<dbReference type="Pfam" id="PF08240">
    <property type="entry name" value="ADH_N"/>
    <property type="match status" value="1"/>
</dbReference>
<dbReference type="EMBL" id="BONR01000002">
    <property type="protein sequence ID" value="GIG54225.1"/>
    <property type="molecule type" value="Genomic_DNA"/>
</dbReference>
<accession>A0A919Q0U2</accession>
<dbReference type="InterPro" id="IPR002328">
    <property type="entry name" value="ADH_Zn_CS"/>
</dbReference>
<dbReference type="PANTHER" id="PTHR43401:SF2">
    <property type="entry name" value="L-THREONINE 3-DEHYDROGENASE"/>
    <property type="match status" value="1"/>
</dbReference>
<dbReference type="SUPFAM" id="SSF51735">
    <property type="entry name" value="NAD(P)-binding Rossmann-fold domains"/>
    <property type="match status" value="1"/>
</dbReference>
<dbReference type="InterPro" id="IPR036291">
    <property type="entry name" value="NAD(P)-bd_dom_sf"/>
</dbReference>
<protein>
    <submittedName>
        <fullName evidence="8">Zinc-binding alcohol dehydrogenase</fullName>
    </submittedName>
</protein>
<comment type="cofactor">
    <cofactor evidence="1 5">
        <name>Zn(2+)</name>
        <dbReference type="ChEBI" id="CHEBI:29105"/>
    </cofactor>
</comment>
<proteinExistence type="inferred from homology"/>
<comment type="similarity">
    <text evidence="5">Belongs to the zinc-containing alcohol dehydrogenase family.</text>
</comment>
<dbReference type="SUPFAM" id="SSF50129">
    <property type="entry name" value="GroES-like"/>
    <property type="match status" value="1"/>
</dbReference>
<evidence type="ECO:0000313" key="9">
    <source>
        <dbReference type="Proteomes" id="UP000652354"/>
    </source>
</evidence>
<evidence type="ECO:0000256" key="4">
    <source>
        <dbReference type="ARBA" id="ARBA00023002"/>
    </source>
</evidence>
<dbReference type="Pfam" id="PF00107">
    <property type="entry name" value="ADH_zinc_N"/>
    <property type="match status" value="1"/>
</dbReference>
<dbReference type="RefSeq" id="WP_203653798.1">
    <property type="nucleotide sequence ID" value="NZ_BONR01000002.1"/>
</dbReference>
<feature type="domain" description="Alcohol dehydrogenase-like C-terminal" evidence="6">
    <location>
        <begin position="199"/>
        <end position="316"/>
    </location>
</feature>
<dbReference type="InterPro" id="IPR013154">
    <property type="entry name" value="ADH-like_N"/>
</dbReference>
<keyword evidence="2 5" id="KW-0479">Metal-binding</keyword>
<dbReference type="InterPro" id="IPR011032">
    <property type="entry name" value="GroES-like_sf"/>
</dbReference>
<dbReference type="PROSITE" id="PS00059">
    <property type="entry name" value="ADH_ZINC"/>
    <property type="match status" value="1"/>
</dbReference>